<comment type="subcellular location">
    <subcellularLocation>
        <location evidence="1">Cell membrane</location>
        <topology evidence="1">Multi-pass membrane protein</topology>
    </subcellularLocation>
</comment>
<dbReference type="Pfam" id="PF07690">
    <property type="entry name" value="MFS_1"/>
    <property type="match status" value="1"/>
</dbReference>
<evidence type="ECO:0000313" key="9">
    <source>
        <dbReference type="EMBL" id="VAW31897.1"/>
    </source>
</evidence>
<evidence type="ECO:0000259" key="8">
    <source>
        <dbReference type="PROSITE" id="PS50850"/>
    </source>
</evidence>
<feature type="domain" description="Major facilitator superfamily (MFS) profile" evidence="8">
    <location>
        <begin position="16"/>
        <end position="490"/>
    </location>
</feature>
<evidence type="ECO:0000256" key="2">
    <source>
        <dbReference type="ARBA" id="ARBA00022448"/>
    </source>
</evidence>
<dbReference type="SUPFAM" id="SSF103473">
    <property type="entry name" value="MFS general substrate transporter"/>
    <property type="match status" value="1"/>
</dbReference>
<evidence type="ECO:0000256" key="1">
    <source>
        <dbReference type="ARBA" id="ARBA00004651"/>
    </source>
</evidence>
<feature type="transmembrane region" description="Helical" evidence="7">
    <location>
        <begin position="467"/>
        <end position="485"/>
    </location>
</feature>
<proteinExistence type="predicted"/>
<feature type="transmembrane region" description="Helical" evidence="7">
    <location>
        <begin position="203"/>
        <end position="222"/>
    </location>
</feature>
<keyword evidence="2" id="KW-0813">Transport</keyword>
<dbReference type="InterPro" id="IPR020846">
    <property type="entry name" value="MFS_dom"/>
</dbReference>
<keyword evidence="6 7" id="KW-0472">Membrane</keyword>
<evidence type="ECO:0000256" key="7">
    <source>
        <dbReference type="SAM" id="Phobius"/>
    </source>
</evidence>
<dbReference type="GO" id="GO:0022857">
    <property type="term" value="F:transmembrane transporter activity"/>
    <property type="evidence" value="ECO:0007669"/>
    <property type="project" value="InterPro"/>
</dbReference>
<dbReference type="InterPro" id="IPR036259">
    <property type="entry name" value="MFS_trans_sf"/>
</dbReference>
<feature type="transmembrane region" description="Helical" evidence="7">
    <location>
        <begin position="82"/>
        <end position="101"/>
    </location>
</feature>
<feature type="transmembrane region" description="Helical" evidence="7">
    <location>
        <begin position="107"/>
        <end position="130"/>
    </location>
</feature>
<dbReference type="Gene3D" id="1.20.1720.10">
    <property type="entry name" value="Multidrug resistance protein D"/>
    <property type="match status" value="1"/>
</dbReference>
<name>A0A3B0V227_9ZZZZ</name>
<sequence>MGEAIMSRNDSTRWFVLATVIFGTFLGRLDQTVVNIALPKIINDFGITVTSAAWIVTAYILANAVFVPIWGKLGDTVGRKKIYLIGFIGFIIASGLCAFAWDLSSMVVFRVVQGFAVSADYPTAMAIVAVTFTNTKERAQALGAWSASFAVASVFGPLIAGPLIDAFSWRSIFFMNIPLGIIGLVLAIVFINESVGEKRQTHFDWLGSSTLATALFMLTFVLDRGHTWGWLSGMSIACYVGTVVFMGAFIAIERRESEPIINLDFFKITPFVFTLINTSVVFMAMMGSVLLIPIFSEIFLGYSATQTGFLFVPMAVSLMIAATLGGRLVGKIESRYVIFVGTIIATLGIFSLTYIDPRSGPLAIMIPMSILAGGLGLGMAQRTNIIATSVSKNEIGEASAILALVRNIAGAFGVAIFSTILESVINKNIINVAQSSIINSVTATAQEMHQFVGLIILKAEVMGYSSVYFIAAIIMLVGSFTAFFIKIPNEVARIHMENERTKISPTK</sequence>
<dbReference type="InterPro" id="IPR004638">
    <property type="entry name" value="EmrB-like"/>
</dbReference>
<reference evidence="9" key="1">
    <citation type="submission" date="2018-06" db="EMBL/GenBank/DDBJ databases">
        <authorList>
            <person name="Zhirakovskaya E."/>
        </authorList>
    </citation>
    <scope>NUCLEOTIDE SEQUENCE</scope>
</reference>
<feature type="transmembrane region" description="Helical" evidence="7">
    <location>
        <begin position="401"/>
        <end position="421"/>
    </location>
</feature>
<feature type="transmembrane region" description="Helical" evidence="7">
    <location>
        <begin position="142"/>
        <end position="160"/>
    </location>
</feature>
<keyword evidence="3" id="KW-1003">Cell membrane</keyword>
<feature type="transmembrane region" description="Helical" evidence="7">
    <location>
        <begin position="172"/>
        <end position="191"/>
    </location>
</feature>
<protein>
    <recommendedName>
        <fullName evidence="8">Major facilitator superfamily (MFS) profile domain-containing protein</fullName>
    </recommendedName>
</protein>
<feature type="transmembrane region" description="Helical" evidence="7">
    <location>
        <begin position="361"/>
        <end position="380"/>
    </location>
</feature>
<feature type="transmembrane region" description="Helical" evidence="7">
    <location>
        <begin position="228"/>
        <end position="252"/>
    </location>
</feature>
<dbReference type="PANTHER" id="PTHR42718">
    <property type="entry name" value="MAJOR FACILITATOR SUPERFAMILY MULTIDRUG TRANSPORTER MFSC"/>
    <property type="match status" value="1"/>
</dbReference>
<dbReference type="AlphaFoldDB" id="A0A3B0V227"/>
<dbReference type="InterPro" id="IPR011701">
    <property type="entry name" value="MFS"/>
</dbReference>
<dbReference type="EMBL" id="UOEV01000005">
    <property type="protein sequence ID" value="VAW31897.1"/>
    <property type="molecule type" value="Genomic_DNA"/>
</dbReference>
<dbReference type="PANTHER" id="PTHR42718:SF46">
    <property type="entry name" value="BLR6921 PROTEIN"/>
    <property type="match status" value="1"/>
</dbReference>
<dbReference type="Gene3D" id="1.20.1250.20">
    <property type="entry name" value="MFS general substrate transporter like domains"/>
    <property type="match status" value="1"/>
</dbReference>
<organism evidence="9">
    <name type="scientific">hydrothermal vent metagenome</name>
    <dbReference type="NCBI Taxonomy" id="652676"/>
    <lineage>
        <taxon>unclassified sequences</taxon>
        <taxon>metagenomes</taxon>
        <taxon>ecological metagenomes</taxon>
    </lineage>
</organism>
<keyword evidence="5 7" id="KW-1133">Transmembrane helix</keyword>
<evidence type="ECO:0000256" key="4">
    <source>
        <dbReference type="ARBA" id="ARBA00022692"/>
    </source>
</evidence>
<accession>A0A3B0V227</accession>
<keyword evidence="4 7" id="KW-0812">Transmembrane</keyword>
<feature type="transmembrane region" description="Helical" evidence="7">
    <location>
        <begin position="12"/>
        <end position="29"/>
    </location>
</feature>
<feature type="transmembrane region" description="Helical" evidence="7">
    <location>
        <begin position="336"/>
        <end position="355"/>
    </location>
</feature>
<evidence type="ECO:0000256" key="5">
    <source>
        <dbReference type="ARBA" id="ARBA00022989"/>
    </source>
</evidence>
<dbReference type="NCBIfam" id="TIGR00711">
    <property type="entry name" value="efflux_EmrB"/>
    <property type="match status" value="1"/>
</dbReference>
<gene>
    <name evidence="9" type="ORF">MNBD_CPR01-240</name>
</gene>
<dbReference type="PROSITE" id="PS50850">
    <property type="entry name" value="MFS"/>
    <property type="match status" value="1"/>
</dbReference>
<evidence type="ECO:0000256" key="3">
    <source>
        <dbReference type="ARBA" id="ARBA00022475"/>
    </source>
</evidence>
<feature type="transmembrane region" description="Helical" evidence="7">
    <location>
        <begin position="308"/>
        <end position="329"/>
    </location>
</feature>
<evidence type="ECO:0000256" key="6">
    <source>
        <dbReference type="ARBA" id="ARBA00023136"/>
    </source>
</evidence>
<feature type="transmembrane region" description="Helical" evidence="7">
    <location>
        <begin position="49"/>
        <end position="70"/>
    </location>
</feature>
<dbReference type="GO" id="GO:0005886">
    <property type="term" value="C:plasma membrane"/>
    <property type="evidence" value="ECO:0007669"/>
    <property type="project" value="UniProtKB-SubCell"/>
</dbReference>
<feature type="transmembrane region" description="Helical" evidence="7">
    <location>
        <begin position="272"/>
        <end position="296"/>
    </location>
</feature>